<evidence type="ECO:0000313" key="3">
    <source>
        <dbReference type="Proteomes" id="UP000711047"/>
    </source>
</evidence>
<evidence type="ECO:0000313" key="2">
    <source>
        <dbReference type="EMBL" id="NQX45313.1"/>
    </source>
</evidence>
<proteinExistence type="predicted"/>
<keyword evidence="1" id="KW-0812">Transmembrane</keyword>
<keyword evidence="1" id="KW-1133">Transmembrane helix</keyword>
<dbReference type="Proteomes" id="UP000711047">
    <property type="component" value="Unassembled WGS sequence"/>
</dbReference>
<gene>
    <name evidence="2" type="ORF">HQN87_08210</name>
</gene>
<dbReference type="RefSeq" id="WP_173130508.1">
    <property type="nucleotide sequence ID" value="NZ_JABMKX010000004.1"/>
</dbReference>
<keyword evidence="1" id="KW-0472">Membrane</keyword>
<dbReference type="EMBL" id="JABMKX010000004">
    <property type="protein sequence ID" value="NQX45313.1"/>
    <property type="molecule type" value="Genomic_DNA"/>
</dbReference>
<comment type="caution">
    <text evidence="2">The sequence shown here is derived from an EMBL/GenBank/DDBJ whole genome shotgun (WGS) entry which is preliminary data.</text>
</comment>
<feature type="transmembrane region" description="Helical" evidence="1">
    <location>
        <begin position="27"/>
        <end position="43"/>
    </location>
</feature>
<reference evidence="2 3" key="1">
    <citation type="submission" date="2020-05" db="EMBL/GenBank/DDBJ databases">
        <title>Paenibacillus glebae, sp. nov., Paenibacillus humi sp. nov., Paenibacillus pedi sp. nov., Paenibacillus terrestris sp. nov. and Paenibacillus terricola sp. nov., isolated from a forest top soil sample.</title>
        <authorList>
            <person name="Qi S."/>
            <person name="Carlier A."/>
            <person name="Cnockaert M."/>
            <person name="Vandamme P."/>
        </authorList>
    </citation>
    <scope>NUCLEOTIDE SEQUENCE [LARGE SCALE GENOMIC DNA]</scope>
    <source>
        <strain evidence="2 3">LMG 29502</strain>
    </source>
</reference>
<sequence length="86" mass="9410">MDFQTETAKFLAQVTLSVKTEHDLAELLAYLSAGIGALLFINLKKEGHAEMIDFMSADIKRSAANAAKDPGLRLMQLMKGVERGVE</sequence>
<organism evidence="2 3">
    <name type="scientific">Paenibacillus tritici</name>
    <dbReference type="NCBI Taxonomy" id="1873425"/>
    <lineage>
        <taxon>Bacteria</taxon>
        <taxon>Bacillati</taxon>
        <taxon>Bacillota</taxon>
        <taxon>Bacilli</taxon>
        <taxon>Bacillales</taxon>
        <taxon>Paenibacillaceae</taxon>
        <taxon>Paenibacillus</taxon>
    </lineage>
</organism>
<protein>
    <submittedName>
        <fullName evidence="2">Uncharacterized protein</fullName>
    </submittedName>
</protein>
<accession>A0ABX2DKZ7</accession>
<keyword evidence="3" id="KW-1185">Reference proteome</keyword>
<name>A0ABX2DKZ7_9BACL</name>
<evidence type="ECO:0000256" key="1">
    <source>
        <dbReference type="SAM" id="Phobius"/>
    </source>
</evidence>